<keyword evidence="4" id="KW-0808">Transferase</keyword>
<evidence type="ECO:0000256" key="1">
    <source>
        <dbReference type="ARBA" id="ARBA00004953"/>
    </source>
</evidence>
<comment type="pathway">
    <text evidence="1">Cofactor biosynthesis; adenosylcobalamin biosynthesis.</text>
</comment>
<dbReference type="SUPFAM" id="SSF53790">
    <property type="entry name" value="Tetrapyrrole methylase"/>
    <property type="match status" value="1"/>
</dbReference>
<dbReference type="Proteomes" id="UP000249467">
    <property type="component" value="Unassembled WGS sequence"/>
</dbReference>
<dbReference type="InterPro" id="IPR012818">
    <property type="entry name" value="CbiE"/>
</dbReference>
<evidence type="ECO:0000313" key="8">
    <source>
        <dbReference type="Proteomes" id="UP000249467"/>
    </source>
</evidence>
<dbReference type="EMBL" id="QBML01000013">
    <property type="protein sequence ID" value="PZO40797.1"/>
    <property type="molecule type" value="Genomic_DNA"/>
</dbReference>
<dbReference type="GO" id="GO:0008276">
    <property type="term" value="F:protein methyltransferase activity"/>
    <property type="evidence" value="ECO:0007669"/>
    <property type="project" value="InterPro"/>
</dbReference>
<keyword evidence="2" id="KW-0169">Cobalamin biosynthesis</keyword>
<dbReference type="CDD" id="cd11644">
    <property type="entry name" value="Precorrin-6Y-MT"/>
    <property type="match status" value="1"/>
</dbReference>
<dbReference type="UniPathway" id="UPA00148"/>
<proteinExistence type="predicted"/>
<accession>A0A2W4WC83</accession>
<evidence type="ECO:0000256" key="5">
    <source>
        <dbReference type="ARBA" id="ARBA00022691"/>
    </source>
</evidence>
<dbReference type="GO" id="GO:0009236">
    <property type="term" value="P:cobalamin biosynthetic process"/>
    <property type="evidence" value="ECO:0007669"/>
    <property type="project" value="UniProtKB-UniPathway"/>
</dbReference>
<evidence type="ECO:0000259" key="6">
    <source>
        <dbReference type="Pfam" id="PF00590"/>
    </source>
</evidence>
<evidence type="ECO:0000313" key="7">
    <source>
        <dbReference type="EMBL" id="PZO40797.1"/>
    </source>
</evidence>
<keyword evidence="5" id="KW-0949">S-adenosyl-L-methionine</keyword>
<dbReference type="InterPro" id="IPR050714">
    <property type="entry name" value="Cobalamin_biosynth_MTase"/>
</dbReference>
<dbReference type="PANTHER" id="PTHR43182:SF1">
    <property type="entry name" value="COBALT-PRECORRIN-7 C(5)-METHYLTRANSFERASE"/>
    <property type="match status" value="1"/>
</dbReference>
<gene>
    <name evidence="7" type="ORF">DCF19_10825</name>
</gene>
<dbReference type="InterPro" id="IPR006365">
    <property type="entry name" value="Cbl_synth_CobL"/>
</dbReference>
<dbReference type="InterPro" id="IPR035996">
    <property type="entry name" value="4pyrrol_Methylase_sf"/>
</dbReference>
<reference evidence="7 8" key="2">
    <citation type="submission" date="2018-06" db="EMBL/GenBank/DDBJ databases">
        <title>Metagenomic assembly of (sub)arctic Cyanobacteria and their associated microbiome from non-axenic cultures.</title>
        <authorList>
            <person name="Baurain D."/>
        </authorList>
    </citation>
    <scope>NUCLEOTIDE SEQUENCE [LARGE SCALE GENOMIC DNA]</scope>
    <source>
        <strain evidence="7">ULC066bin1</strain>
    </source>
</reference>
<dbReference type="NCBIfam" id="TIGR02467">
    <property type="entry name" value="CbiE"/>
    <property type="match status" value="1"/>
</dbReference>
<protein>
    <submittedName>
        <fullName evidence="7">Cobalamin biosynthesis bifunctional protein CbiET</fullName>
    </submittedName>
</protein>
<dbReference type="InterPro" id="IPR014777">
    <property type="entry name" value="4pyrrole_Mease_sub1"/>
</dbReference>
<dbReference type="Gene3D" id="3.40.50.150">
    <property type="entry name" value="Vaccinia Virus protein VP39"/>
    <property type="match status" value="1"/>
</dbReference>
<dbReference type="NCBIfam" id="TIGR02469">
    <property type="entry name" value="CbiT"/>
    <property type="match status" value="1"/>
</dbReference>
<dbReference type="PANTHER" id="PTHR43182">
    <property type="entry name" value="COBALT-PRECORRIN-6B C(15)-METHYLTRANSFERASE (DECARBOXYLATING)"/>
    <property type="match status" value="1"/>
</dbReference>
<organism evidence="7 8">
    <name type="scientific">Pseudanabaena frigida</name>
    <dbReference type="NCBI Taxonomy" id="945775"/>
    <lineage>
        <taxon>Bacteria</taxon>
        <taxon>Bacillati</taxon>
        <taxon>Cyanobacteriota</taxon>
        <taxon>Cyanophyceae</taxon>
        <taxon>Pseudanabaenales</taxon>
        <taxon>Pseudanabaenaceae</taxon>
        <taxon>Pseudanabaena</taxon>
    </lineage>
</organism>
<evidence type="ECO:0000256" key="3">
    <source>
        <dbReference type="ARBA" id="ARBA00022603"/>
    </source>
</evidence>
<reference evidence="7 8" key="1">
    <citation type="submission" date="2018-04" db="EMBL/GenBank/DDBJ databases">
        <authorList>
            <person name="Go L.Y."/>
            <person name="Mitchell J.A."/>
        </authorList>
    </citation>
    <scope>NUCLEOTIDE SEQUENCE [LARGE SCALE GENOMIC DNA]</scope>
    <source>
        <strain evidence="7">ULC066bin1</strain>
    </source>
</reference>
<evidence type="ECO:0000256" key="4">
    <source>
        <dbReference type="ARBA" id="ARBA00022679"/>
    </source>
</evidence>
<dbReference type="InterPro" id="IPR000878">
    <property type="entry name" value="4pyrrol_Mease"/>
</dbReference>
<dbReference type="AlphaFoldDB" id="A0A2W4WC83"/>
<dbReference type="GO" id="GO:0032259">
    <property type="term" value="P:methylation"/>
    <property type="evidence" value="ECO:0007669"/>
    <property type="project" value="UniProtKB-KW"/>
</dbReference>
<dbReference type="PIRSF" id="PIRSF036428">
    <property type="entry name" value="CobL"/>
    <property type="match status" value="1"/>
</dbReference>
<dbReference type="SUPFAM" id="SSF53335">
    <property type="entry name" value="S-adenosyl-L-methionine-dependent methyltransferases"/>
    <property type="match status" value="1"/>
</dbReference>
<sequence>MTSEKWLKIIGIGEDGLVGLSTAARSLIDHTEILVGGDRHLAMLPELPEDRRSRIVWKSPIESTIQQIINLRGKSVCVLASGDPLWFGIGTTLLKRIPIEEIAIIPSSSTFSLICARLGWSLNEVETLSLCGRPASLLQSYIYPNAKLLILSSGKETPQIVAKILCDRHFSNSKITVLEHLNGTKERIISTVANQYQSVPEFADLNAIAVECIPNPEATIHSRMVGLPDDAFCHDGQLTKREVRAITLSTLAPYAGELLWDVGAGCGSIGIEWMRTHPRCQAIAIEKFRTHFIAENAIALGTPNLKIIEGKAPEVLQGLPTPDAIFIGGGATVPDLFETCWENLRSQGRLVANVVTLEGEQKLFQWQQKYGGTLTQISISRAEAIGSFLGWKPMRPVTQWQVIKPF</sequence>
<dbReference type="Gene3D" id="3.40.1010.10">
    <property type="entry name" value="Cobalt-precorrin-4 Transmethylase, Domain 1"/>
    <property type="match status" value="1"/>
</dbReference>
<name>A0A2W4WC83_9CYAN</name>
<comment type="caution">
    <text evidence="7">The sequence shown here is derived from an EMBL/GenBank/DDBJ whole genome shotgun (WGS) entry which is preliminary data.</text>
</comment>
<keyword evidence="3" id="KW-0489">Methyltransferase</keyword>
<dbReference type="InterPro" id="IPR029063">
    <property type="entry name" value="SAM-dependent_MTases_sf"/>
</dbReference>
<feature type="domain" description="Tetrapyrrole methylase" evidence="6">
    <location>
        <begin position="9"/>
        <end position="192"/>
    </location>
</feature>
<dbReference type="Pfam" id="PF00590">
    <property type="entry name" value="TP_methylase"/>
    <property type="match status" value="1"/>
</dbReference>
<evidence type="ECO:0000256" key="2">
    <source>
        <dbReference type="ARBA" id="ARBA00022573"/>
    </source>
</evidence>
<dbReference type="InterPro" id="IPR014008">
    <property type="entry name" value="Cbl_synth_MTase_CbiT"/>
</dbReference>